<dbReference type="Proteomes" id="UP000278078">
    <property type="component" value="Chromosome"/>
</dbReference>
<accession>A0A448BJG6</accession>
<dbReference type="AlphaFoldDB" id="A0A448BJG6"/>
<evidence type="ECO:0000313" key="1">
    <source>
        <dbReference type="EMBL" id="VEE45435.1"/>
    </source>
</evidence>
<gene>
    <name evidence="1" type="ORF">NCTC10783_01288</name>
</gene>
<reference evidence="1 2" key="1">
    <citation type="submission" date="2018-12" db="EMBL/GenBank/DDBJ databases">
        <authorList>
            <consortium name="Pathogen Informatics"/>
        </authorList>
    </citation>
    <scope>NUCLEOTIDE SEQUENCE [LARGE SCALE GENOMIC DNA]</scope>
    <source>
        <strain evidence="1 2">NCTC10783</strain>
    </source>
</reference>
<organism evidence="1 2">
    <name type="scientific">Pseudomonas fluorescens</name>
    <dbReference type="NCBI Taxonomy" id="294"/>
    <lineage>
        <taxon>Bacteria</taxon>
        <taxon>Pseudomonadati</taxon>
        <taxon>Pseudomonadota</taxon>
        <taxon>Gammaproteobacteria</taxon>
        <taxon>Pseudomonadales</taxon>
        <taxon>Pseudomonadaceae</taxon>
        <taxon>Pseudomonas</taxon>
    </lineage>
</organism>
<dbReference type="EMBL" id="LR134300">
    <property type="protein sequence ID" value="VEE45435.1"/>
    <property type="molecule type" value="Genomic_DNA"/>
</dbReference>
<name>A0A448BJG6_PSEFL</name>
<dbReference type="InterPro" id="IPR054438">
    <property type="entry name" value="Struct_cement_gp24/gp6"/>
</dbReference>
<protein>
    <recommendedName>
        <fullName evidence="3">DUF2190 family protein</fullName>
    </recommendedName>
</protein>
<sequence>MPAVQTTYSANIRPGLPGMIVDEVPKTLISRTVEASAGLAFGIPVMQGTADKAGRAPTTGDTAAKFVGISVRDRSVKAEANQYSQYESARVMTEGAIWVTASVQVAAGDPVYFVPASGAWTNVATDNVQVAGARFDTSTTGTNQLAQVRLG</sequence>
<evidence type="ECO:0008006" key="3">
    <source>
        <dbReference type="Google" id="ProtNLM"/>
    </source>
</evidence>
<evidence type="ECO:0000313" key="2">
    <source>
        <dbReference type="Proteomes" id="UP000278078"/>
    </source>
</evidence>
<dbReference type="Pfam" id="PF22758">
    <property type="entry name" value="Phage_cement"/>
    <property type="match status" value="1"/>
</dbReference>
<proteinExistence type="predicted"/>